<feature type="region of interest" description="Disordered" evidence="1">
    <location>
        <begin position="288"/>
        <end position="309"/>
    </location>
</feature>
<feature type="compositionally biased region" description="Polar residues" evidence="1">
    <location>
        <begin position="530"/>
        <end position="548"/>
    </location>
</feature>
<dbReference type="InterPro" id="IPR024325">
    <property type="entry name" value="DUF3835"/>
</dbReference>
<gene>
    <name evidence="3" type="ORF">Slin15195_G013490</name>
</gene>
<keyword evidence="4" id="KW-1185">Reference proteome</keyword>
<feature type="region of interest" description="Disordered" evidence="1">
    <location>
        <begin position="323"/>
        <end position="343"/>
    </location>
</feature>
<evidence type="ECO:0000256" key="1">
    <source>
        <dbReference type="SAM" id="MobiDB-lite"/>
    </source>
</evidence>
<feature type="region of interest" description="Disordered" evidence="1">
    <location>
        <begin position="378"/>
        <end position="425"/>
    </location>
</feature>
<dbReference type="InterPro" id="IPR039553">
    <property type="entry name" value="Prefoldin-like"/>
</dbReference>
<sequence length="665" mass="73392">MDLLEVERQRLLLEENLAKLKASLKHYQTLTVEYEALSEEIQTSAGDLNLQSISESYAGDIVDQKEIQSLAGLPASPRSGAQVLDLINKRQEYVQLNIETLQRQFWDAEAKLEELDFAAYSTTRDHKQTALPLTEIHEELDEDGNVVTSRLVQPEAATERLVDTLRKAGLSDADLEDNDGPGEKDTAKSATTTGLPSALVTRNTLGDVNPRQPIDIENEALSERPSMRKKSVSFSADTKPPPSTVRQESEDGKRTVSFNDKVAVMPSAPLPDTRSVSFAPKVVEIPPEDAPVAASTSGATASNSDQPDADMQKRLREFMFKPGDRVGDLNSEDELTNTHVVLPENESAEDAALRREMLEYHLNEVGHVVAQMDLDEDDYDLDDNASTSDFPSPEYQEEDTPYTSGLSDSDRESEDEYGRSTRKVISDDYHKEMQELQQRLIGNLGPAPTAAEVSEVDADIDAQHVHRLVVQDSTSTADSNATGTNTNREGRKRVSFADTPSFAQEQDVARKAANMLRDENEVPLADMVSERTQTTKSAIPITDTNKASSELARSGIERPKSTASSSSSPPEDAAPEGPPGQTIAETLIERPTRAAGAVAPSADEQDPVMQRRELAEEYYRRRNNMIRQQGGFKADPSEDDEQGEMMEERDGKLKKVSRFRAARIK</sequence>
<feature type="compositionally biased region" description="Basic residues" evidence="1">
    <location>
        <begin position="654"/>
        <end position="665"/>
    </location>
</feature>
<proteinExistence type="predicted"/>
<feature type="domain" description="DUF3835" evidence="2">
    <location>
        <begin position="583"/>
        <end position="664"/>
    </location>
</feature>
<dbReference type="Pfam" id="PF13758">
    <property type="entry name" value="Prefoldin_3"/>
    <property type="match status" value="1"/>
</dbReference>
<evidence type="ECO:0000313" key="4">
    <source>
        <dbReference type="Proteomes" id="UP001056384"/>
    </source>
</evidence>
<dbReference type="AlphaFoldDB" id="A0A9Q9EEM6"/>
<feature type="region of interest" description="Disordered" evidence="1">
    <location>
        <begin position="519"/>
        <end position="610"/>
    </location>
</feature>
<feature type="compositionally biased region" description="Basic and acidic residues" evidence="1">
    <location>
        <begin position="416"/>
        <end position="425"/>
    </location>
</feature>
<organism evidence="3 4">
    <name type="scientific">Septoria linicola</name>
    <dbReference type="NCBI Taxonomy" id="215465"/>
    <lineage>
        <taxon>Eukaryota</taxon>
        <taxon>Fungi</taxon>
        <taxon>Dikarya</taxon>
        <taxon>Ascomycota</taxon>
        <taxon>Pezizomycotina</taxon>
        <taxon>Dothideomycetes</taxon>
        <taxon>Dothideomycetidae</taxon>
        <taxon>Mycosphaerellales</taxon>
        <taxon>Mycosphaerellaceae</taxon>
        <taxon>Septoria</taxon>
    </lineage>
</organism>
<feature type="compositionally biased region" description="Low complexity" evidence="1">
    <location>
        <begin position="293"/>
        <end position="304"/>
    </location>
</feature>
<feature type="region of interest" description="Disordered" evidence="1">
    <location>
        <begin position="626"/>
        <end position="665"/>
    </location>
</feature>
<evidence type="ECO:0000313" key="3">
    <source>
        <dbReference type="EMBL" id="USW48030.1"/>
    </source>
</evidence>
<name>A0A9Q9EEM6_9PEZI</name>
<feature type="region of interest" description="Disordered" evidence="1">
    <location>
        <begin position="172"/>
        <end position="254"/>
    </location>
</feature>
<dbReference type="Proteomes" id="UP001056384">
    <property type="component" value="Chromosome 1"/>
</dbReference>
<dbReference type="Pfam" id="PF12927">
    <property type="entry name" value="DUF3835"/>
    <property type="match status" value="1"/>
</dbReference>
<feature type="compositionally biased region" description="Polar residues" evidence="1">
    <location>
        <begin position="472"/>
        <end position="487"/>
    </location>
</feature>
<evidence type="ECO:0000259" key="2">
    <source>
        <dbReference type="Pfam" id="PF12927"/>
    </source>
</evidence>
<reference evidence="3" key="1">
    <citation type="submission" date="2022-06" db="EMBL/GenBank/DDBJ databases">
        <title>Complete genome sequences of two strains of the flax pathogen Septoria linicola.</title>
        <authorList>
            <person name="Lapalu N."/>
            <person name="Simon A."/>
            <person name="Demenou B."/>
            <person name="Paumier D."/>
            <person name="Guillot M.-P."/>
            <person name="Gout L."/>
            <person name="Valade R."/>
        </authorList>
    </citation>
    <scope>NUCLEOTIDE SEQUENCE</scope>
    <source>
        <strain evidence="3">SE15195</strain>
    </source>
</reference>
<feature type="region of interest" description="Disordered" evidence="1">
    <location>
        <begin position="472"/>
        <end position="501"/>
    </location>
</feature>
<accession>A0A9Q9EEM6</accession>
<feature type="compositionally biased region" description="Low complexity" evidence="1">
    <location>
        <begin position="561"/>
        <end position="571"/>
    </location>
</feature>
<protein>
    <submittedName>
        <fullName evidence="3">Prefoldin</fullName>
    </submittedName>
</protein>
<dbReference type="EMBL" id="CP099418">
    <property type="protein sequence ID" value="USW48030.1"/>
    <property type="molecule type" value="Genomic_DNA"/>
</dbReference>
<feature type="compositionally biased region" description="Polar residues" evidence="1">
    <location>
        <begin position="188"/>
        <end position="206"/>
    </location>
</feature>